<feature type="region of interest" description="Disordered" evidence="3">
    <location>
        <begin position="1"/>
        <end position="95"/>
    </location>
</feature>
<dbReference type="EMBL" id="BNJQ01000001">
    <property type="protein sequence ID" value="GHP01469.1"/>
    <property type="molecule type" value="Genomic_DNA"/>
</dbReference>
<dbReference type="InterPro" id="IPR053271">
    <property type="entry name" value="DDT_domain"/>
</dbReference>
<gene>
    <name evidence="5" type="ORF">PPROV_000022500</name>
</gene>
<dbReference type="GO" id="GO:0005634">
    <property type="term" value="C:nucleus"/>
    <property type="evidence" value="ECO:0007669"/>
    <property type="project" value="UniProtKB-SubCell"/>
</dbReference>
<evidence type="ECO:0000256" key="3">
    <source>
        <dbReference type="SAM" id="MobiDB-lite"/>
    </source>
</evidence>
<evidence type="ECO:0000259" key="4">
    <source>
        <dbReference type="Pfam" id="PF15613"/>
    </source>
</evidence>
<evidence type="ECO:0000256" key="2">
    <source>
        <dbReference type="ARBA" id="ARBA00023242"/>
    </source>
</evidence>
<dbReference type="InterPro" id="IPR028941">
    <property type="entry name" value="WHIM2_dom"/>
</dbReference>
<dbReference type="AlphaFoldDB" id="A0A830H7G5"/>
<dbReference type="Pfam" id="PF15613">
    <property type="entry name" value="WSD"/>
    <property type="match status" value="1"/>
</dbReference>
<dbReference type="PANTHER" id="PTHR15546">
    <property type="entry name" value="BROMODOMAIN ADJACENT TO ZINC FINGER DOMAIN, 2A"/>
    <property type="match status" value="1"/>
</dbReference>
<keyword evidence="6" id="KW-1185">Reference proteome</keyword>
<proteinExistence type="predicted"/>
<feature type="compositionally biased region" description="Low complexity" evidence="3">
    <location>
        <begin position="66"/>
        <end position="79"/>
    </location>
</feature>
<feature type="compositionally biased region" description="Acidic residues" evidence="3">
    <location>
        <begin position="424"/>
        <end position="437"/>
    </location>
</feature>
<protein>
    <recommendedName>
        <fullName evidence="4">WHIM2 domain-containing protein</fullName>
    </recommendedName>
</protein>
<keyword evidence="2" id="KW-0539">Nucleus</keyword>
<comment type="caution">
    <text evidence="5">The sequence shown here is derived from an EMBL/GenBank/DDBJ whole genome shotgun (WGS) entry which is preliminary data.</text>
</comment>
<sequence length="636" mass="69961">MDDDKGKTAQASENLPPPSTKLASFMTAEAGAPPSSSKPGQPRMRAKVQPRLTFGAPKGGAKAGRPKATVAASHLKSAAAPPPPPPSTPAAVSAGGRFPMLDAELITYLAAVPDAKPRPERPEPQACQACPEAVAVLEFLSLYHDLPALSKIKNIPRTEHVHISGTKHFTRIARTMLDAVLSDMDDGADYPERWTRLCDEWTWPEILRRWCAHGVNGAANRRQMLDDATISALRLLGSAIDGVGAMSVRQRCAVLACLADDIADTEGAADYIDGASARAEEVRRTMREERSAHQESLAQLRATTVSDPAAAAEANAETQRQEESWVARCRELEVSLRACETRAVPLGTDRDGRAYYSLLHAQDRIYVEESVDDDKMLGSYPVTSIDQLILWLDDRGVNERALKHELVAIRKRVTDASRAVDGQEAMEADSEEEEEEDSPRHGSTSRRMAKCVDRSCSILFELIGLVKVHHAKHRDGGIPAEVTYQYDAWRNRLRSLRANRQDSASVVSIAAILRQIEEHVHELFGLLNSKAKADQYDDSEEDRMESVDDDDGEGISTVEPDEANMDRICADQWREAARKGGTLYVMPAERAAFVNEMEIIVSGTSASGFRLVYAVASFLDRVECACGRRLPRKRMR</sequence>
<evidence type="ECO:0000313" key="6">
    <source>
        <dbReference type="Proteomes" id="UP000660262"/>
    </source>
</evidence>
<evidence type="ECO:0000313" key="5">
    <source>
        <dbReference type="EMBL" id="GHP01469.1"/>
    </source>
</evidence>
<feature type="region of interest" description="Disordered" evidence="3">
    <location>
        <begin position="419"/>
        <end position="447"/>
    </location>
</feature>
<evidence type="ECO:0000256" key="1">
    <source>
        <dbReference type="ARBA" id="ARBA00004123"/>
    </source>
</evidence>
<feature type="compositionally biased region" description="Acidic residues" evidence="3">
    <location>
        <begin position="536"/>
        <end position="559"/>
    </location>
</feature>
<feature type="domain" description="WHIM2" evidence="4">
    <location>
        <begin position="341"/>
        <end position="408"/>
    </location>
</feature>
<reference evidence="5" key="1">
    <citation type="submission" date="2020-10" db="EMBL/GenBank/DDBJ databases">
        <title>Unveiling of a novel bifunctional photoreceptor, Dualchrome1, isolated from a cosmopolitan green alga.</title>
        <authorList>
            <person name="Suzuki S."/>
            <person name="Kawachi M."/>
        </authorList>
    </citation>
    <scope>NUCLEOTIDE SEQUENCE</scope>
    <source>
        <strain evidence="5">NIES 2893</strain>
    </source>
</reference>
<dbReference type="OrthoDB" id="1689333at2759"/>
<accession>A0A830H7G5</accession>
<comment type="subcellular location">
    <subcellularLocation>
        <location evidence="1">Nucleus</location>
    </subcellularLocation>
</comment>
<dbReference type="PANTHER" id="PTHR15546:SF2">
    <property type="entry name" value="DDT DOMAIN-CONTAINING PROTEIN DDB_G0282237"/>
    <property type="match status" value="1"/>
</dbReference>
<dbReference type="Proteomes" id="UP000660262">
    <property type="component" value="Unassembled WGS sequence"/>
</dbReference>
<feature type="region of interest" description="Disordered" evidence="3">
    <location>
        <begin position="535"/>
        <end position="559"/>
    </location>
</feature>
<organism evidence="5 6">
    <name type="scientific">Pycnococcus provasolii</name>
    <dbReference type="NCBI Taxonomy" id="41880"/>
    <lineage>
        <taxon>Eukaryota</taxon>
        <taxon>Viridiplantae</taxon>
        <taxon>Chlorophyta</taxon>
        <taxon>Pseudoscourfieldiophyceae</taxon>
        <taxon>Pseudoscourfieldiales</taxon>
        <taxon>Pycnococcaceae</taxon>
        <taxon>Pycnococcus</taxon>
    </lineage>
</organism>
<name>A0A830H7G5_9CHLO</name>